<comment type="caution">
    <text evidence="9">The sequence shown here is derived from an EMBL/GenBank/DDBJ whole genome shotgun (WGS) entry which is preliminary data.</text>
</comment>
<dbReference type="Proteomes" id="UP001183607">
    <property type="component" value="Unassembled WGS sequence"/>
</dbReference>
<evidence type="ECO:0000256" key="2">
    <source>
        <dbReference type="ARBA" id="ARBA00022475"/>
    </source>
</evidence>
<feature type="transmembrane region" description="Helical" evidence="7">
    <location>
        <begin position="202"/>
        <end position="223"/>
    </location>
</feature>
<dbReference type="InterPro" id="IPR000731">
    <property type="entry name" value="SSD"/>
</dbReference>
<dbReference type="InterPro" id="IPR050545">
    <property type="entry name" value="Mycobact_MmpL"/>
</dbReference>
<feature type="transmembrane region" description="Helical" evidence="7">
    <location>
        <begin position="537"/>
        <end position="557"/>
    </location>
</feature>
<dbReference type="PROSITE" id="PS50156">
    <property type="entry name" value="SSD"/>
    <property type="match status" value="1"/>
</dbReference>
<evidence type="ECO:0000256" key="1">
    <source>
        <dbReference type="ARBA" id="ARBA00004651"/>
    </source>
</evidence>
<feature type="transmembrane region" description="Helical" evidence="7">
    <location>
        <begin position="299"/>
        <end position="329"/>
    </location>
</feature>
<dbReference type="PANTHER" id="PTHR33406:SF13">
    <property type="entry name" value="MEMBRANE PROTEIN YDFJ"/>
    <property type="match status" value="1"/>
</dbReference>
<dbReference type="Pfam" id="PF03176">
    <property type="entry name" value="MMPL"/>
    <property type="match status" value="2"/>
</dbReference>
<feature type="transmembrane region" description="Helical" evidence="7">
    <location>
        <begin position="682"/>
        <end position="706"/>
    </location>
</feature>
<reference evidence="10" key="1">
    <citation type="submission" date="2023-07" db="EMBL/GenBank/DDBJ databases">
        <title>30 novel species of actinomycetes from the DSMZ collection.</title>
        <authorList>
            <person name="Nouioui I."/>
        </authorList>
    </citation>
    <scope>NUCLEOTIDE SEQUENCE [LARGE SCALE GENOMIC DNA]</scope>
    <source>
        <strain evidence="10">DSM 41982</strain>
    </source>
</reference>
<evidence type="ECO:0000313" key="10">
    <source>
        <dbReference type="Proteomes" id="UP001183607"/>
    </source>
</evidence>
<evidence type="ECO:0000256" key="5">
    <source>
        <dbReference type="ARBA" id="ARBA00023136"/>
    </source>
</evidence>
<evidence type="ECO:0000256" key="3">
    <source>
        <dbReference type="ARBA" id="ARBA00022692"/>
    </source>
</evidence>
<feature type="transmembrane region" description="Helical" evidence="7">
    <location>
        <begin position="653"/>
        <end position="670"/>
    </location>
</feature>
<feature type="region of interest" description="Disordered" evidence="6">
    <location>
        <begin position="336"/>
        <end position="359"/>
    </location>
</feature>
<evidence type="ECO:0000313" key="9">
    <source>
        <dbReference type="EMBL" id="MDT0414893.1"/>
    </source>
</evidence>
<evidence type="ECO:0000256" key="4">
    <source>
        <dbReference type="ARBA" id="ARBA00022989"/>
    </source>
</evidence>
<name>A0ABD5E1F0_9ACTN</name>
<feature type="transmembrane region" description="Helical" evidence="7">
    <location>
        <begin position="564"/>
        <end position="586"/>
    </location>
</feature>
<feature type="transmembrane region" description="Helical" evidence="7">
    <location>
        <begin position="592"/>
        <end position="619"/>
    </location>
</feature>
<dbReference type="InterPro" id="IPR004869">
    <property type="entry name" value="MMPL_dom"/>
</dbReference>
<dbReference type="PRINTS" id="PR00702">
    <property type="entry name" value="ACRIFLAVINRP"/>
</dbReference>
<dbReference type="GO" id="GO:0005886">
    <property type="term" value="C:plasma membrane"/>
    <property type="evidence" value="ECO:0007669"/>
    <property type="project" value="UniProtKB-SubCell"/>
</dbReference>
<feature type="transmembrane region" description="Helical" evidence="7">
    <location>
        <begin position="378"/>
        <end position="397"/>
    </location>
</feature>
<keyword evidence="2" id="KW-1003">Cell membrane</keyword>
<dbReference type="InterPro" id="IPR001036">
    <property type="entry name" value="Acrflvin-R"/>
</dbReference>
<protein>
    <submittedName>
        <fullName evidence="9">MMPL family transporter</fullName>
    </submittedName>
</protein>
<feature type="transmembrane region" description="Helical" evidence="7">
    <location>
        <begin position="178"/>
        <end position="197"/>
    </location>
</feature>
<evidence type="ECO:0000256" key="7">
    <source>
        <dbReference type="SAM" id="Phobius"/>
    </source>
</evidence>
<feature type="transmembrane region" description="Helical" evidence="7">
    <location>
        <begin position="270"/>
        <end position="293"/>
    </location>
</feature>
<sequence length="742" mass="77012">MAQRLYALGRWAARRRGRVLAVWLLLLAVAVGLGTTLNGKLSTEFSVPGIESQEAQDLLKEKFPEAAGGTARVVFEAPKGDTLTGAKEQRAIGATLKKVAAVPGVLDVADPTKTGTVSKDRTIAYADAVFGKPAQDVPQSAKDKLDDALDPARDAGLKAELGGTVSTPPVEVGGPAEVIGIVIAFVVLAVTLGSLLAAGLPLLTAVIGVGVGVMTVQFLSRFIEMTNTATILALMIGLAVGIDYALFLVSRHREQLADPDEDVHDSIGRATATAGSAVTFAGVTVIIALAALASAGIPFLTVMGLAAAGTVLVAVLVALTLVPALLGFLGERLRPKAKPGGTAGAGDTEGAAGATGNPGRGRVPGAWGLAWGRLMTRFPIPVLVVCVVGMLALAVPAKSLRLGLPSNETQPTASTQHKSYELLQKGFGPGFNATLLIAVDGTKVPAKEREGIVKQVAATVQKDPDVATLAPPNTNKDGTLTVLGVVPRSGPDDQRTTDLVHRLRDEATKPVDRAGGTAYVAGQTAAGIDVSAKLSSALPLFIAIIVVLALLLLMIAFRSVLVPLKAVLGFLLSIAASLGAVVWVFQYGHLDGIFQVAAAAPIVSFLPVLLIGVLFGLAMDYEVFLVSRMREHYHHHRDARAAVEHGVERSGRVVTAAALIMASVFGGFIFNHDPIIKSIGFALTIGVLLDAFVVRLTVVPAVLALLGRYAWALPRWLDKAVPNVDIEGDSLPPRPGTGTAKE</sequence>
<proteinExistence type="predicted"/>
<accession>A0ABD5E1F0</accession>
<organism evidence="9 10">
    <name type="scientific">Streptomyces evansiae</name>
    <dbReference type="NCBI Taxonomy" id="3075535"/>
    <lineage>
        <taxon>Bacteria</taxon>
        <taxon>Bacillati</taxon>
        <taxon>Actinomycetota</taxon>
        <taxon>Actinomycetes</taxon>
        <taxon>Kitasatosporales</taxon>
        <taxon>Streptomycetaceae</taxon>
        <taxon>Streptomyces</taxon>
    </lineage>
</organism>
<dbReference type="PANTHER" id="PTHR33406">
    <property type="entry name" value="MEMBRANE PROTEIN MJ1562-RELATED"/>
    <property type="match status" value="1"/>
</dbReference>
<evidence type="ECO:0000256" key="6">
    <source>
        <dbReference type="SAM" id="MobiDB-lite"/>
    </source>
</evidence>
<comment type="subcellular location">
    <subcellularLocation>
        <location evidence="1">Cell membrane</location>
        <topology evidence="1">Multi-pass membrane protein</topology>
    </subcellularLocation>
</comment>
<keyword evidence="3 7" id="KW-0812">Transmembrane</keyword>
<dbReference type="AlphaFoldDB" id="A0ABD5E1F0"/>
<evidence type="ECO:0000259" key="8">
    <source>
        <dbReference type="PROSITE" id="PS50156"/>
    </source>
</evidence>
<dbReference type="SUPFAM" id="SSF82866">
    <property type="entry name" value="Multidrug efflux transporter AcrB transmembrane domain"/>
    <property type="match status" value="2"/>
</dbReference>
<gene>
    <name evidence="9" type="ORF">RM574_05265</name>
</gene>
<feature type="transmembrane region" description="Helical" evidence="7">
    <location>
        <begin position="229"/>
        <end position="249"/>
    </location>
</feature>
<keyword evidence="4 7" id="KW-1133">Transmembrane helix</keyword>
<feature type="compositionally biased region" description="Low complexity" evidence="6">
    <location>
        <begin position="345"/>
        <end position="355"/>
    </location>
</feature>
<dbReference type="RefSeq" id="WP_175417594.1">
    <property type="nucleotide sequence ID" value="NZ_JAVRER010000006.1"/>
</dbReference>
<keyword evidence="5 7" id="KW-0472">Membrane</keyword>
<dbReference type="EMBL" id="JAVRER010000006">
    <property type="protein sequence ID" value="MDT0414893.1"/>
    <property type="molecule type" value="Genomic_DNA"/>
</dbReference>
<dbReference type="Gene3D" id="1.20.1640.10">
    <property type="entry name" value="Multidrug efflux transporter AcrB transmembrane domain"/>
    <property type="match status" value="2"/>
</dbReference>
<feature type="domain" description="SSD" evidence="8">
    <location>
        <begin position="178"/>
        <end position="328"/>
    </location>
</feature>